<evidence type="ECO:0000259" key="1">
    <source>
        <dbReference type="Pfam" id="PF13843"/>
    </source>
</evidence>
<dbReference type="Pfam" id="PF13843">
    <property type="entry name" value="DDE_Tnp_1_7"/>
    <property type="match status" value="1"/>
</dbReference>
<evidence type="ECO:0000313" key="2">
    <source>
        <dbReference type="EMBL" id="CAG4999956.1"/>
    </source>
</evidence>
<dbReference type="InterPro" id="IPR029526">
    <property type="entry name" value="PGBD"/>
</dbReference>
<dbReference type="OrthoDB" id="8120989at2759"/>
<accession>A0A8S3X3A2</accession>
<dbReference type="AlphaFoldDB" id="A0A8S3X3A2"/>
<dbReference type="PANTHER" id="PTHR46599">
    <property type="entry name" value="PIGGYBAC TRANSPOSABLE ELEMENT-DERIVED PROTEIN 4"/>
    <property type="match status" value="1"/>
</dbReference>
<dbReference type="PANTHER" id="PTHR46599:SF3">
    <property type="entry name" value="PIGGYBAC TRANSPOSABLE ELEMENT-DERIVED PROTEIN 4"/>
    <property type="match status" value="1"/>
</dbReference>
<feature type="domain" description="PiggyBac transposable element-derived protein" evidence="1">
    <location>
        <begin position="118"/>
        <end position="230"/>
    </location>
</feature>
<protein>
    <submittedName>
        <fullName evidence="2">(apollo) hypothetical protein</fullName>
    </submittedName>
</protein>
<name>A0A8S3X3A2_PARAO</name>
<keyword evidence="3" id="KW-1185">Reference proteome</keyword>
<gene>
    <name evidence="2" type="ORF">PAPOLLO_LOCUS13618</name>
</gene>
<reference evidence="2" key="1">
    <citation type="submission" date="2021-04" db="EMBL/GenBank/DDBJ databases">
        <authorList>
            <person name="Tunstrom K."/>
        </authorList>
    </citation>
    <scope>NUCLEOTIDE SEQUENCE</scope>
</reference>
<organism evidence="2 3">
    <name type="scientific">Parnassius apollo</name>
    <name type="common">Apollo butterfly</name>
    <name type="synonym">Papilio apollo</name>
    <dbReference type="NCBI Taxonomy" id="110799"/>
    <lineage>
        <taxon>Eukaryota</taxon>
        <taxon>Metazoa</taxon>
        <taxon>Ecdysozoa</taxon>
        <taxon>Arthropoda</taxon>
        <taxon>Hexapoda</taxon>
        <taxon>Insecta</taxon>
        <taxon>Pterygota</taxon>
        <taxon>Neoptera</taxon>
        <taxon>Endopterygota</taxon>
        <taxon>Lepidoptera</taxon>
        <taxon>Glossata</taxon>
        <taxon>Ditrysia</taxon>
        <taxon>Papilionoidea</taxon>
        <taxon>Papilionidae</taxon>
        <taxon>Parnassiinae</taxon>
        <taxon>Parnassini</taxon>
        <taxon>Parnassius</taxon>
        <taxon>Parnassius</taxon>
    </lineage>
</organism>
<dbReference type="Proteomes" id="UP000691718">
    <property type="component" value="Unassembled WGS sequence"/>
</dbReference>
<comment type="caution">
    <text evidence="2">The sequence shown here is derived from an EMBL/GenBank/DDBJ whole genome shotgun (WGS) entry which is preliminary data.</text>
</comment>
<evidence type="ECO:0000313" key="3">
    <source>
        <dbReference type="Proteomes" id="UP000691718"/>
    </source>
</evidence>
<dbReference type="EMBL" id="CAJQZP010000945">
    <property type="protein sequence ID" value="CAG4999956.1"/>
    <property type="molecule type" value="Genomic_DNA"/>
</dbReference>
<proteinExistence type="predicted"/>
<sequence>MDPFQNPIPSTSGSVAELEKILQTWENPSEGIGAEVTIEDDILSDRDLLGILQEDIIDEYIMSPTHIIDPTEIFFEEDPLSIAIEQTGWTIGNPSRESQNLFEFRGEPGLKVNLGDHPVDYFRAIMTNTCFETLIRCTNDYGNRLKSHATGSARAVTWKNVSIQEMELFLGLLFQMGFVKLNRIVDYWKKDILFHQPIFSKKMARNRFQLILRSLNVQTVQNTTSYEKKIGILPKECEETAEVFIFFEKVFDSVNGNYSKEKKNDMQPSPGPLYIGCGMKLKLR</sequence>